<protein>
    <submittedName>
        <fullName evidence="1">Uncharacterized protein</fullName>
    </submittedName>
</protein>
<dbReference type="Proteomes" id="UP000827133">
    <property type="component" value="Unassembled WGS sequence"/>
</dbReference>
<name>A0A9P8DB03_9HYPO</name>
<dbReference type="AlphaFoldDB" id="A0A9P8DB03"/>
<dbReference type="KEGG" id="fmu:J7337_009392"/>
<dbReference type="EMBL" id="JAHBCI010000007">
    <property type="protein sequence ID" value="KAG9498584.1"/>
    <property type="molecule type" value="Genomic_DNA"/>
</dbReference>
<reference evidence="1" key="1">
    <citation type="journal article" date="2021" name="Mol. Plant Microbe Interact.">
        <title>Telomere to telomere genome assembly of Fusarium musae F31, causal agent of crown rot disease of banana.</title>
        <authorList>
            <person name="Degradi L."/>
            <person name="Tava V."/>
            <person name="Kunova A."/>
            <person name="Cortesi P."/>
            <person name="Saracchi M."/>
            <person name="Pasquali M."/>
        </authorList>
    </citation>
    <scope>NUCLEOTIDE SEQUENCE</scope>
    <source>
        <strain evidence="1">F31</strain>
    </source>
</reference>
<proteinExistence type="predicted"/>
<gene>
    <name evidence="1" type="ORF">J7337_009392</name>
</gene>
<evidence type="ECO:0000313" key="2">
    <source>
        <dbReference type="Proteomes" id="UP000827133"/>
    </source>
</evidence>
<comment type="caution">
    <text evidence="1">The sequence shown here is derived from an EMBL/GenBank/DDBJ whole genome shotgun (WGS) entry which is preliminary data.</text>
</comment>
<dbReference type="RefSeq" id="XP_044677584.1">
    <property type="nucleotide sequence ID" value="XM_044826990.1"/>
</dbReference>
<dbReference type="GeneID" id="68317248"/>
<organism evidence="1 2">
    <name type="scientific">Fusarium musae</name>
    <dbReference type="NCBI Taxonomy" id="1042133"/>
    <lineage>
        <taxon>Eukaryota</taxon>
        <taxon>Fungi</taxon>
        <taxon>Dikarya</taxon>
        <taxon>Ascomycota</taxon>
        <taxon>Pezizomycotina</taxon>
        <taxon>Sordariomycetes</taxon>
        <taxon>Hypocreomycetidae</taxon>
        <taxon>Hypocreales</taxon>
        <taxon>Nectriaceae</taxon>
        <taxon>Fusarium</taxon>
    </lineage>
</organism>
<accession>A0A9P8DB03</accession>
<keyword evidence="2" id="KW-1185">Reference proteome</keyword>
<sequence length="69" mass="7604">MCFIHTTRCGHQNPVPRTAYCKDADNVEVPCKKTRMQTTSVIDSSKCPQCKAKAAKAKAKECKTEAEGE</sequence>
<evidence type="ECO:0000313" key="1">
    <source>
        <dbReference type="EMBL" id="KAG9498584.1"/>
    </source>
</evidence>